<sequence length="141" mass="13909">MARIISVLASAAAGACWLVALFLPWRDHGVLSSASLLDAVELVRRGAVDALVPPGAAALMLVPAAAGIVLIGVVGFGGRIVDTVRLGALVVGTVVTLGLCWQLTDGDVGVAGPGTWVALVGVLAAFAAVAGFVASGGRTDP</sequence>
<keyword evidence="1" id="KW-0472">Membrane</keyword>
<dbReference type="AlphaFoldDB" id="A0A5B1LPR7"/>
<organism evidence="2 3">
    <name type="scientific">Nocardioides humilatus</name>
    <dbReference type="NCBI Taxonomy" id="2607660"/>
    <lineage>
        <taxon>Bacteria</taxon>
        <taxon>Bacillati</taxon>
        <taxon>Actinomycetota</taxon>
        <taxon>Actinomycetes</taxon>
        <taxon>Propionibacteriales</taxon>
        <taxon>Nocardioidaceae</taxon>
        <taxon>Nocardioides</taxon>
    </lineage>
</organism>
<keyword evidence="1" id="KW-1133">Transmembrane helix</keyword>
<evidence type="ECO:0000313" key="3">
    <source>
        <dbReference type="Proteomes" id="UP000325003"/>
    </source>
</evidence>
<protein>
    <submittedName>
        <fullName evidence="2">Uncharacterized protein</fullName>
    </submittedName>
</protein>
<feature type="transmembrane region" description="Helical" evidence="1">
    <location>
        <begin position="116"/>
        <end position="135"/>
    </location>
</feature>
<reference evidence="2 3" key="2">
    <citation type="submission" date="2019-09" db="EMBL/GenBank/DDBJ databases">
        <authorList>
            <person name="Jin C."/>
        </authorList>
    </citation>
    <scope>NUCLEOTIDE SEQUENCE [LARGE SCALE GENOMIC DNA]</scope>
    <source>
        <strain evidence="2 3">BN130099</strain>
    </source>
</reference>
<reference evidence="2 3" key="1">
    <citation type="submission" date="2019-09" db="EMBL/GenBank/DDBJ databases">
        <title>Nocardioides panacisoli sp. nov., isolated from the soil of a ginseng field.</title>
        <authorList>
            <person name="Cho C."/>
        </authorList>
    </citation>
    <scope>NUCLEOTIDE SEQUENCE [LARGE SCALE GENOMIC DNA]</scope>
    <source>
        <strain evidence="2 3">BN130099</strain>
    </source>
</reference>
<evidence type="ECO:0000256" key="1">
    <source>
        <dbReference type="SAM" id="Phobius"/>
    </source>
</evidence>
<comment type="caution">
    <text evidence="2">The sequence shown here is derived from an EMBL/GenBank/DDBJ whole genome shotgun (WGS) entry which is preliminary data.</text>
</comment>
<proteinExistence type="predicted"/>
<dbReference type="EMBL" id="VUJV01000001">
    <property type="protein sequence ID" value="KAA1421557.1"/>
    <property type="molecule type" value="Genomic_DNA"/>
</dbReference>
<feature type="transmembrane region" description="Helical" evidence="1">
    <location>
        <begin position="84"/>
        <end position="104"/>
    </location>
</feature>
<feature type="transmembrane region" description="Helical" evidence="1">
    <location>
        <begin position="56"/>
        <end position="77"/>
    </location>
</feature>
<gene>
    <name evidence="2" type="ORF">F0U44_04530</name>
</gene>
<keyword evidence="1" id="KW-0812">Transmembrane</keyword>
<dbReference type="Proteomes" id="UP000325003">
    <property type="component" value="Unassembled WGS sequence"/>
</dbReference>
<dbReference type="PROSITE" id="PS51257">
    <property type="entry name" value="PROKAR_LIPOPROTEIN"/>
    <property type="match status" value="1"/>
</dbReference>
<keyword evidence="3" id="KW-1185">Reference proteome</keyword>
<evidence type="ECO:0000313" key="2">
    <source>
        <dbReference type="EMBL" id="KAA1421557.1"/>
    </source>
</evidence>
<name>A0A5B1LPR7_9ACTN</name>
<accession>A0A5B1LPR7</accession>
<dbReference type="RefSeq" id="WP_149727017.1">
    <property type="nucleotide sequence ID" value="NZ_VUJV01000001.1"/>
</dbReference>